<dbReference type="PANTHER" id="PTHR22930:SF267">
    <property type="entry name" value="NUCLEASE HARBI1-RELATED"/>
    <property type="match status" value="1"/>
</dbReference>
<dbReference type="AlphaFoldDB" id="A0A674A2Q1"/>
<evidence type="ECO:0000256" key="10">
    <source>
        <dbReference type="ARBA" id="ARBA00023242"/>
    </source>
</evidence>
<comment type="function">
    <text evidence="12">Transposase-derived protein that may have nuclease activity. Does not have transposase activity.</text>
</comment>
<dbReference type="GO" id="GO:0005737">
    <property type="term" value="C:cytoplasm"/>
    <property type="evidence" value="ECO:0007669"/>
    <property type="project" value="UniProtKB-SubCell"/>
</dbReference>
<dbReference type="InterPro" id="IPR026103">
    <property type="entry name" value="HARBI1_animal"/>
</dbReference>
<dbReference type="OMA" id="NRAHARS"/>
<sequence length="316" mass="35407">MANLALLEDLAQAALRRECVFNKCADFFAESDSLFISRFCFPRRILLYLCHQLSPVLEREPKRTNAILVHTQVLSTLGFLATGTFQREIADRSGISQPTMSRILPAVLHGIISLTPQYIQFLYTAVPQARVKRDFHTIAGFPNVIGAIDCTHIAVKAPSLNKFNFANRKGFHSVNVQVILTYTSTGKQYLNVMFITAGNRGYPLKTWLSTPLTNPSNQREARYNQAHARTRTVERTIGLLKGCWLCLSGTGGTLQYQPSKVCYIVKACLVLHNTAIKNGIPLNDPPRPDEPMPDRECLPPPIALALRTRVNIIQRF</sequence>
<accession>A0A674A2Q1</accession>
<comment type="subcellular location">
    <subcellularLocation>
        <location evidence="3">Cytoplasm</location>
    </subcellularLocation>
    <subcellularLocation>
        <location evidence="2">Nucleus</location>
    </subcellularLocation>
</comment>
<evidence type="ECO:0000256" key="9">
    <source>
        <dbReference type="ARBA" id="ARBA00022801"/>
    </source>
</evidence>
<dbReference type="Proteomes" id="UP000472277">
    <property type="component" value="Chromosome 3"/>
</dbReference>
<dbReference type="InParanoid" id="A0A674A2Q1"/>
<keyword evidence="10" id="KW-0539">Nucleus</keyword>
<organism evidence="14 15">
    <name type="scientific">Salmo trutta</name>
    <name type="common">Brown trout</name>
    <dbReference type="NCBI Taxonomy" id="8032"/>
    <lineage>
        <taxon>Eukaryota</taxon>
        <taxon>Metazoa</taxon>
        <taxon>Chordata</taxon>
        <taxon>Craniata</taxon>
        <taxon>Vertebrata</taxon>
        <taxon>Euteleostomi</taxon>
        <taxon>Actinopterygii</taxon>
        <taxon>Neopterygii</taxon>
        <taxon>Teleostei</taxon>
        <taxon>Protacanthopterygii</taxon>
        <taxon>Salmoniformes</taxon>
        <taxon>Salmonidae</taxon>
        <taxon>Salmoninae</taxon>
        <taxon>Salmo</taxon>
    </lineage>
</organism>
<reference evidence="14" key="2">
    <citation type="submission" date="2025-09" db="UniProtKB">
        <authorList>
            <consortium name="Ensembl"/>
        </authorList>
    </citation>
    <scope>IDENTIFICATION</scope>
</reference>
<evidence type="ECO:0000256" key="2">
    <source>
        <dbReference type="ARBA" id="ARBA00004123"/>
    </source>
</evidence>
<dbReference type="GO" id="GO:0004518">
    <property type="term" value="F:nuclease activity"/>
    <property type="evidence" value="ECO:0007669"/>
    <property type="project" value="UniProtKB-KW"/>
</dbReference>
<dbReference type="GO" id="GO:0046872">
    <property type="term" value="F:metal ion binding"/>
    <property type="evidence" value="ECO:0007669"/>
    <property type="project" value="UniProtKB-KW"/>
</dbReference>
<keyword evidence="15" id="KW-1185">Reference proteome</keyword>
<evidence type="ECO:0000313" key="15">
    <source>
        <dbReference type="Proteomes" id="UP000472277"/>
    </source>
</evidence>
<comment type="similarity">
    <text evidence="4">Belongs to the HARBI1 family.</text>
</comment>
<evidence type="ECO:0000256" key="7">
    <source>
        <dbReference type="ARBA" id="ARBA00022722"/>
    </source>
</evidence>
<evidence type="ECO:0000256" key="12">
    <source>
        <dbReference type="ARBA" id="ARBA00045850"/>
    </source>
</evidence>
<keyword evidence="7" id="KW-0540">Nuclease</keyword>
<keyword evidence="6" id="KW-0963">Cytoplasm</keyword>
<keyword evidence="8" id="KW-0479">Metal-binding</keyword>
<evidence type="ECO:0000259" key="13">
    <source>
        <dbReference type="Pfam" id="PF13359"/>
    </source>
</evidence>
<evidence type="ECO:0000313" key="14">
    <source>
        <dbReference type="Ensembl" id="ENSSTUP00000053202.1"/>
    </source>
</evidence>
<evidence type="ECO:0000256" key="5">
    <source>
        <dbReference type="ARBA" id="ARBA00015519"/>
    </source>
</evidence>
<evidence type="ECO:0000256" key="1">
    <source>
        <dbReference type="ARBA" id="ARBA00001968"/>
    </source>
</evidence>
<dbReference type="GeneTree" id="ENSGT00940000154348"/>
<dbReference type="InterPro" id="IPR045249">
    <property type="entry name" value="HARBI1-like"/>
</dbReference>
<dbReference type="InterPro" id="IPR027806">
    <property type="entry name" value="HARBI1_dom"/>
</dbReference>
<comment type="cofactor">
    <cofactor evidence="1">
        <name>a divalent metal cation</name>
        <dbReference type="ChEBI" id="CHEBI:60240"/>
    </cofactor>
</comment>
<dbReference type="GO" id="GO:0005634">
    <property type="term" value="C:nucleus"/>
    <property type="evidence" value="ECO:0007669"/>
    <property type="project" value="UniProtKB-SubCell"/>
</dbReference>
<evidence type="ECO:0000256" key="6">
    <source>
        <dbReference type="ARBA" id="ARBA00022490"/>
    </source>
</evidence>
<dbReference type="Pfam" id="PF13359">
    <property type="entry name" value="DDE_Tnp_4"/>
    <property type="match status" value="1"/>
</dbReference>
<name>A0A674A2Q1_SALTR</name>
<evidence type="ECO:0000256" key="11">
    <source>
        <dbReference type="ARBA" id="ARBA00030126"/>
    </source>
</evidence>
<dbReference type="Ensembl" id="ENSSTUT00000055615.1">
    <property type="protein sequence ID" value="ENSSTUP00000053202.1"/>
    <property type="gene ID" value="ENSSTUG00000022507.1"/>
</dbReference>
<dbReference type="PRINTS" id="PR02086">
    <property type="entry name" value="PUTNUCHARBI1"/>
</dbReference>
<dbReference type="GO" id="GO:0016787">
    <property type="term" value="F:hydrolase activity"/>
    <property type="evidence" value="ECO:0007669"/>
    <property type="project" value="UniProtKB-KW"/>
</dbReference>
<evidence type="ECO:0000256" key="3">
    <source>
        <dbReference type="ARBA" id="ARBA00004496"/>
    </source>
</evidence>
<dbReference type="FunCoup" id="A0A674A2Q1">
    <property type="interactions" value="18"/>
</dbReference>
<evidence type="ECO:0000256" key="4">
    <source>
        <dbReference type="ARBA" id="ARBA00006958"/>
    </source>
</evidence>
<reference evidence="14" key="1">
    <citation type="submission" date="2025-08" db="UniProtKB">
        <authorList>
            <consortium name="Ensembl"/>
        </authorList>
    </citation>
    <scope>IDENTIFICATION</scope>
</reference>
<proteinExistence type="inferred from homology"/>
<keyword evidence="9" id="KW-0378">Hydrolase</keyword>
<feature type="domain" description="DDE Tnp4" evidence="13">
    <location>
        <begin position="196"/>
        <end position="273"/>
    </location>
</feature>
<protein>
    <recommendedName>
        <fullName evidence="5">Putative nuclease HARBI1</fullName>
    </recommendedName>
    <alternativeName>
        <fullName evidence="11">Harbinger transposase-derived nuclease</fullName>
    </alternativeName>
</protein>
<dbReference type="PANTHER" id="PTHR22930">
    <property type="match status" value="1"/>
</dbReference>
<evidence type="ECO:0000256" key="8">
    <source>
        <dbReference type="ARBA" id="ARBA00022723"/>
    </source>
</evidence>